<dbReference type="Pfam" id="PF13464">
    <property type="entry name" value="RodZ_C"/>
    <property type="match status" value="1"/>
</dbReference>
<dbReference type="CDD" id="cd00093">
    <property type="entry name" value="HTH_XRE"/>
    <property type="match status" value="1"/>
</dbReference>
<dbReference type="Gene3D" id="1.10.260.40">
    <property type="entry name" value="lambda repressor-like DNA-binding domains"/>
    <property type="match status" value="1"/>
</dbReference>
<evidence type="ECO:0000259" key="2">
    <source>
        <dbReference type="PROSITE" id="PS50943"/>
    </source>
</evidence>
<reference evidence="3 4" key="1">
    <citation type="submission" date="2019-06" db="EMBL/GenBank/DDBJ databases">
        <title>Genomic insights into carbon and energy metabolism of Deferribacter autotrophicus revealed new metabolic traits in the phylum Deferribacteres.</title>
        <authorList>
            <person name="Slobodkin A.I."/>
            <person name="Slobodkina G.B."/>
            <person name="Allioux M."/>
            <person name="Alain K."/>
            <person name="Jebbar M."/>
            <person name="Shadrin V."/>
            <person name="Kublanov I.V."/>
            <person name="Toshchakov S.V."/>
            <person name="Bonch-Osmolovskaya E.A."/>
        </authorList>
    </citation>
    <scope>NUCLEOTIDE SEQUENCE [LARGE SCALE GENOMIC DNA]</scope>
    <source>
        <strain evidence="3 4">SL50</strain>
    </source>
</reference>
<dbReference type="SUPFAM" id="SSF47413">
    <property type="entry name" value="lambda repressor-like DNA-binding domains"/>
    <property type="match status" value="1"/>
</dbReference>
<dbReference type="GO" id="GO:0003677">
    <property type="term" value="F:DNA binding"/>
    <property type="evidence" value="ECO:0007669"/>
    <property type="project" value="InterPro"/>
</dbReference>
<feature type="domain" description="HTH cro/C1-type" evidence="2">
    <location>
        <begin position="8"/>
        <end position="68"/>
    </location>
</feature>
<dbReference type="AlphaFoldDB" id="A0A5A8F8T7"/>
<dbReference type="SMART" id="SM00530">
    <property type="entry name" value="HTH_XRE"/>
    <property type="match status" value="1"/>
</dbReference>
<accession>A0A5A8F8T7</accession>
<feature type="transmembrane region" description="Helical" evidence="1">
    <location>
        <begin position="106"/>
        <end position="125"/>
    </location>
</feature>
<dbReference type="InterPro" id="IPR050400">
    <property type="entry name" value="Bact_Cytoskel_RodZ"/>
</dbReference>
<dbReference type="InterPro" id="IPR001387">
    <property type="entry name" value="Cro/C1-type_HTH"/>
</dbReference>
<sequence>MSEFAKLLKEKREEKGLSLKDISSNIKVSQHYLEFIEKGEYTKLPSYVHAYGFAKAYCEFLGLNFDELKSIFDEECKKEDFERKFVRIESDEIIQKEVNLKNIHRAIILFVVVLVLILGVVYYFLSVNKKKLSQKKDVIITETVAENITKYEDVIAANETESSSMEIDPAEILEKIKEKKLLDNETKHKVTLIFNDICWVNIKIDNSSVLDFIAEQGTKKEIKFKKYFLIDIGNAAALTIKYDNITFSRFGGYRQPVKNLYFTVNEDNYLMYEKIK</sequence>
<dbReference type="PANTHER" id="PTHR34475:SF1">
    <property type="entry name" value="CYTOSKELETON PROTEIN RODZ"/>
    <property type="match status" value="1"/>
</dbReference>
<dbReference type="InterPro" id="IPR010982">
    <property type="entry name" value="Lambda_DNA-bd_dom_sf"/>
</dbReference>
<gene>
    <name evidence="3" type="ORF">FHQ18_01945</name>
</gene>
<dbReference type="PROSITE" id="PS50943">
    <property type="entry name" value="HTH_CROC1"/>
    <property type="match status" value="1"/>
</dbReference>
<keyword evidence="1" id="KW-0812">Transmembrane</keyword>
<evidence type="ECO:0000256" key="1">
    <source>
        <dbReference type="SAM" id="Phobius"/>
    </source>
</evidence>
<dbReference type="Proteomes" id="UP000322876">
    <property type="component" value="Unassembled WGS sequence"/>
</dbReference>
<dbReference type="Pfam" id="PF13413">
    <property type="entry name" value="HTH_25"/>
    <property type="match status" value="1"/>
</dbReference>
<organism evidence="3 4">
    <name type="scientific">Deferribacter autotrophicus</name>
    <dbReference type="NCBI Taxonomy" id="500465"/>
    <lineage>
        <taxon>Bacteria</taxon>
        <taxon>Pseudomonadati</taxon>
        <taxon>Deferribacterota</taxon>
        <taxon>Deferribacteres</taxon>
        <taxon>Deferribacterales</taxon>
        <taxon>Deferribacteraceae</taxon>
        <taxon>Deferribacter</taxon>
    </lineage>
</organism>
<comment type="caution">
    <text evidence="3">The sequence shown here is derived from an EMBL/GenBank/DDBJ whole genome shotgun (WGS) entry which is preliminary data.</text>
</comment>
<dbReference type="InterPro" id="IPR025194">
    <property type="entry name" value="RodZ-like_C"/>
</dbReference>
<dbReference type="RefSeq" id="WP_149265491.1">
    <property type="nucleotide sequence ID" value="NZ_VFJB01000002.1"/>
</dbReference>
<proteinExistence type="predicted"/>
<dbReference type="PANTHER" id="PTHR34475">
    <property type="match status" value="1"/>
</dbReference>
<evidence type="ECO:0000313" key="4">
    <source>
        <dbReference type="Proteomes" id="UP000322876"/>
    </source>
</evidence>
<keyword evidence="1" id="KW-1133">Transmembrane helix</keyword>
<dbReference type="EMBL" id="VFJB01000002">
    <property type="protein sequence ID" value="KAA0259236.1"/>
    <property type="molecule type" value="Genomic_DNA"/>
</dbReference>
<evidence type="ECO:0000313" key="3">
    <source>
        <dbReference type="EMBL" id="KAA0259236.1"/>
    </source>
</evidence>
<dbReference type="OrthoDB" id="9797543at2"/>
<keyword evidence="1" id="KW-0472">Membrane</keyword>
<name>A0A5A8F8T7_9BACT</name>
<keyword evidence="4" id="KW-1185">Reference proteome</keyword>
<protein>
    <submittedName>
        <fullName evidence="3">Helix-turn-helix domain-containing protein</fullName>
    </submittedName>
</protein>